<proteinExistence type="predicted"/>
<feature type="domain" description="GP-PDE" evidence="1">
    <location>
        <begin position="8"/>
        <end position="255"/>
    </location>
</feature>
<dbReference type="OrthoDB" id="238714at2"/>
<accession>A0A517YX38</accession>
<dbReference type="InterPro" id="IPR030395">
    <property type="entry name" value="GP_PDE_dom"/>
</dbReference>
<dbReference type="Pfam" id="PF03009">
    <property type="entry name" value="GDPD"/>
    <property type="match status" value="1"/>
</dbReference>
<organism evidence="2 3">
    <name type="scientific">Poriferisphaera corsica</name>
    <dbReference type="NCBI Taxonomy" id="2528020"/>
    <lineage>
        <taxon>Bacteria</taxon>
        <taxon>Pseudomonadati</taxon>
        <taxon>Planctomycetota</taxon>
        <taxon>Phycisphaerae</taxon>
        <taxon>Phycisphaerales</taxon>
        <taxon>Phycisphaeraceae</taxon>
        <taxon>Poriferisphaera</taxon>
    </lineage>
</organism>
<keyword evidence="3" id="KW-1185">Reference proteome</keyword>
<dbReference type="KEGG" id="pcor:KS4_28660"/>
<name>A0A517YX38_9BACT</name>
<dbReference type="SUPFAM" id="SSF51695">
    <property type="entry name" value="PLC-like phosphodiesterases"/>
    <property type="match status" value="1"/>
</dbReference>
<evidence type="ECO:0000313" key="2">
    <source>
        <dbReference type="EMBL" id="QDU34791.1"/>
    </source>
</evidence>
<dbReference type="PANTHER" id="PTHR46211">
    <property type="entry name" value="GLYCEROPHOSPHORYL DIESTER PHOSPHODIESTERASE"/>
    <property type="match status" value="1"/>
</dbReference>
<dbReference type="CDD" id="cd08582">
    <property type="entry name" value="GDPD_like_2"/>
    <property type="match status" value="1"/>
</dbReference>
<dbReference type="AlphaFoldDB" id="A0A517YX38"/>
<dbReference type="Gene3D" id="3.20.20.190">
    <property type="entry name" value="Phosphatidylinositol (PI) phosphodiesterase"/>
    <property type="match status" value="1"/>
</dbReference>
<evidence type="ECO:0000313" key="3">
    <source>
        <dbReference type="Proteomes" id="UP000317369"/>
    </source>
</evidence>
<dbReference type="EMBL" id="CP036425">
    <property type="protein sequence ID" value="QDU34791.1"/>
    <property type="molecule type" value="Genomic_DNA"/>
</dbReference>
<sequence>MSTQSGEPLIIAHRGASHDAPENTVAAYKLGWEQGADGAETDVHITKDGKLVCMHDDDAERTAGSLAKISETNFDELRKLDVGAWPDDRYVGEQMPTLVEVLETVPEGKLFYVEIKSGEDAASAVPLVKADIDKSGIKQEQIRIISFSAEAIKASKEQMPEVSAYLLLYFVRDAATGGWSPTADEVISKLKACDADGVDINVVNRVDQSFIDQIKAAGYAYHVWTINSPHVAMRYAGMGVDSITTDRPGFIKRAIAGMGK</sequence>
<protein>
    <submittedName>
        <fullName evidence="2">Glycerophosphoryl diester phosphodiesterase</fullName>
        <ecNumber evidence="2">3.1.4.46</ecNumber>
    </submittedName>
</protein>
<evidence type="ECO:0000259" key="1">
    <source>
        <dbReference type="PROSITE" id="PS51704"/>
    </source>
</evidence>
<dbReference type="Proteomes" id="UP000317369">
    <property type="component" value="Chromosome"/>
</dbReference>
<dbReference type="PANTHER" id="PTHR46211:SF1">
    <property type="entry name" value="GLYCEROPHOSPHODIESTER PHOSPHODIESTERASE, CYTOPLASMIC"/>
    <property type="match status" value="1"/>
</dbReference>
<dbReference type="EC" id="3.1.4.46" evidence="2"/>
<reference evidence="2 3" key="1">
    <citation type="submission" date="2019-02" db="EMBL/GenBank/DDBJ databases">
        <title>Deep-cultivation of Planctomycetes and their phenomic and genomic characterization uncovers novel biology.</title>
        <authorList>
            <person name="Wiegand S."/>
            <person name="Jogler M."/>
            <person name="Boedeker C."/>
            <person name="Pinto D."/>
            <person name="Vollmers J."/>
            <person name="Rivas-Marin E."/>
            <person name="Kohn T."/>
            <person name="Peeters S.H."/>
            <person name="Heuer A."/>
            <person name="Rast P."/>
            <person name="Oberbeckmann S."/>
            <person name="Bunk B."/>
            <person name="Jeske O."/>
            <person name="Meyerdierks A."/>
            <person name="Storesund J.E."/>
            <person name="Kallscheuer N."/>
            <person name="Luecker S."/>
            <person name="Lage O.M."/>
            <person name="Pohl T."/>
            <person name="Merkel B.J."/>
            <person name="Hornburger P."/>
            <person name="Mueller R.-W."/>
            <person name="Bruemmer F."/>
            <person name="Labrenz M."/>
            <person name="Spormann A.M."/>
            <person name="Op den Camp H."/>
            <person name="Overmann J."/>
            <person name="Amann R."/>
            <person name="Jetten M.S.M."/>
            <person name="Mascher T."/>
            <person name="Medema M.H."/>
            <person name="Devos D.P."/>
            <person name="Kaster A.-K."/>
            <person name="Ovreas L."/>
            <person name="Rohde M."/>
            <person name="Galperin M.Y."/>
            <person name="Jogler C."/>
        </authorList>
    </citation>
    <scope>NUCLEOTIDE SEQUENCE [LARGE SCALE GENOMIC DNA]</scope>
    <source>
        <strain evidence="2 3">KS4</strain>
    </source>
</reference>
<dbReference type="PROSITE" id="PS51704">
    <property type="entry name" value="GP_PDE"/>
    <property type="match status" value="1"/>
</dbReference>
<gene>
    <name evidence="2" type="primary">ugpQ_2</name>
    <name evidence="2" type="ORF">KS4_28660</name>
</gene>
<dbReference type="RefSeq" id="WP_145079134.1">
    <property type="nucleotide sequence ID" value="NZ_CP036425.1"/>
</dbReference>
<keyword evidence="2" id="KW-0378">Hydrolase</keyword>
<dbReference type="InterPro" id="IPR017946">
    <property type="entry name" value="PLC-like_Pdiesterase_TIM-brl"/>
</dbReference>
<dbReference type="GO" id="GO:0008889">
    <property type="term" value="F:glycerophosphodiester phosphodiesterase activity"/>
    <property type="evidence" value="ECO:0007669"/>
    <property type="project" value="UniProtKB-EC"/>
</dbReference>
<dbReference type="GO" id="GO:0006629">
    <property type="term" value="P:lipid metabolic process"/>
    <property type="evidence" value="ECO:0007669"/>
    <property type="project" value="InterPro"/>
</dbReference>